<dbReference type="OrthoDB" id="2539040at2"/>
<evidence type="ECO:0008006" key="3">
    <source>
        <dbReference type="Google" id="ProtNLM"/>
    </source>
</evidence>
<organism evidence="1 2">
    <name type="scientific">Cohnella terricola</name>
    <dbReference type="NCBI Taxonomy" id="1289167"/>
    <lineage>
        <taxon>Bacteria</taxon>
        <taxon>Bacillati</taxon>
        <taxon>Bacillota</taxon>
        <taxon>Bacilli</taxon>
        <taxon>Bacillales</taxon>
        <taxon>Paenibacillaceae</taxon>
        <taxon>Cohnella</taxon>
    </lineage>
</organism>
<evidence type="ECO:0000313" key="1">
    <source>
        <dbReference type="EMBL" id="TVY01372.1"/>
    </source>
</evidence>
<dbReference type="InterPro" id="IPR028994">
    <property type="entry name" value="Integrin_alpha_N"/>
</dbReference>
<dbReference type="Proteomes" id="UP000316330">
    <property type="component" value="Unassembled WGS sequence"/>
</dbReference>
<accession>A0A559JNB2</accession>
<comment type="caution">
    <text evidence="1">The sequence shown here is derived from an EMBL/GenBank/DDBJ whole genome shotgun (WGS) entry which is preliminary data.</text>
</comment>
<reference evidence="1 2" key="1">
    <citation type="submission" date="2019-07" db="EMBL/GenBank/DDBJ databases">
        <authorList>
            <person name="Kim J."/>
        </authorList>
    </citation>
    <scope>NUCLEOTIDE SEQUENCE [LARGE SCALE GENOMIC DNA]</scope>
    <source>
        <strain evidence="1 2">G13</strain>
    </source>
</reference>
<sequence>MAYRWGYPISAGMLALSVMLMGACSMAGERAQESAGFAAEESGMVNALSEENGVRSSLPERLQLELDKLGNPTDDMSAWLQAFAAEDNPGEFPVNVIRTDLNGDGVADEWVSVFYENVKAQNGLETHRAYGVVVAYKDGKFDLQSFPFSEEYYGRAEVFAVEDLTNDGKPEIVWTARSVGAHTVMSVFTASSWTEGKLEPIEGNAPIADLSAAEVRDGRLMVTGGLIDSVGAGPWQREYTATYSVTDHALKLEDRVYAESLTPYHRLIDGLWAEALGHPERALKNYAAAASMPTVSYRDYAFTFDSEWVEGGSNVDREAEFERVVKQFARLRQDLLKETAKGESPPNACAAVRKKGGYDSSWLPLLNAPAGYANPFWTDDNLCGLISEISDY</sequence>
<evidence type="ECO:0000313" key="2">
    <source>
        <dbReference type="Proteomes" id="UP000316330"/>
    </source>
</evidence>
<protein>
    <recommendedName>
        <fullName evidence="3">VCBS repeat-containing protein</fullName>
    </recommendedName>
</protein>
<keyword evidence="2" id="KW-1185">Reference proteome</keyword>
<dbReference type="SUPFAM" id="SSF69318">
    <property type="entry name" value="Integrin alpha N-terminal domain"/>
    <property type="match status" value="1"/>
</dbReference>
<name>A0A559JNB2_9BACL</name>
<dbReference type="EMBL" id="VNJJ01000004">
    <property type="protein sequence ID" value="TVY01372.1"/>
    <property type="molecule type" value="Genomic_DNA"/>
</dbReference>
<gene>
    <name evidence="1" type="ORF">FPZ45_09555</name>
</gene>
<dbReference type="RefSeq" id="WP_144700627.1">
    <property type="nucleotide sequence ID" value="NZ_VNJJ01000004.1"/>
</dbReference>
<dbReference type="PROSITE" id="PS51257">
    <property type="entry name" value="PROKAR_LIPOPROTEIN"/>
    <property type="match status" value="1"/>
</dbReference>
<dbReference type="AlphaFoldDB" id="A0A559JNB2"/>
<proteinExistence type="predicted"/>